<dbReference type="InterPro" id="IPR016186">
    <property type="entry name" value="C-type_lectin-like/link_sf"/>
</dbReference>
<dbReference type="Proteomes" id="UP001152562">
    <property type="component" value="Unassembled WGS sequence"/>
</dbReference>
<dbReference type="PANTHER" id="PTHR45710">
    <property type="entry name" value="C-TYPE LECTIN DOMAIN-CONTAINING PROTEIN 180"/>
    <property type="match status" value="1"/>
</dbReference>
<reference evidence="2" key="1">
    <citation type="submission" date="2022-05" db="EMBL/GenBank/DDBJ databases">
        <authorList>
            <person name="Okamura Y."/>
        </authorList>
    </citation>
    <scope>NUCLEOTIDE SEQUENCE</scope>
</reference>
<evidence type="ECO:0000313" key="3">
    <source>
        <dbReference type="Proteomes" id="UP001152562"/>
    </source>
</evidence>
<protein>
    <recommendedName>
        <fullName evidence="1">C-type lectin domain-containing protein</fullName>
    </recommendedName>
</protein>
<evidence type="ECO:0000313" key="2">
    <source>
        <dbReference type="EMBL" id="CAH4036798.1"/>
    </source>
</evidence>
<accession>A0A9P0TWD1</accession>
<dbReference type="CDD" id="cd00037">
    <property type="entry name" value="CLECT"/>
    <property type="match status" value="3"/>
</dbReference>
<dbReference type="Gene3D" id="3.10.100.10">
    <property type="entry name" value="Mannose-Binding Protein A, subunit A"/>
    <property type="match status" value="3"/>
</dbReference>
<dbReference type="InterPro" id="IPR050828">
    <property type="entry name" value="C-type_lectin/matrix_domain"/>
</dbReference>
<dbReference type="AlphaFoldDB" id="A0A9P0TWD1"/>
<feature type="domain" description="C-type lectin" evidence="1">
    <location>
        <begin position="37"/>
        <end position="180"/>
    </location>
</feature>
<dbReference type="PANTHER" id="PTHR45710:SF36">
    <property type="entry name" value="C-TYPE LECTIN DOMAIN-CONTAINING PROTEIN"/>
    <property type="match status" value="1"/>
</dbReference>
<feature type="domain" description="C-type lectin" evidence="1">
    <location>
        <begin position="202"/>
        <end position="324"/>
    </location>
</feature>
<dbReference type="PROSITE" id="PS50041">
    <property type="entry name" value="C_TYPE_LECTIN_2"/>
    <property type="match status" value="2"/>
</dbReference>
<evidence type="ECO:0000259" key="1">
    <source>
        <dbReference type="PROSITE" id="PS50041"/>
    </source>
</evidence>
<dbReference type="EMBL" id="CALOZG010000084">
    <property type="protein sequence ID" value="CAH4036798.1"/>
    <property type="molecule type" value="Genomic_DNA"/>
</dbReference>
<dbReference type="InterPro" id="IPR016187">
    <property type="entry name" value="CTDL_fold"/>
</dbReference>
<dbReference type="InterPro" id="IPR001304">
    <property type="entry name" value="C-type_lectin-like"/>
</dbReference>
<name>A0A9P0TWD1_PIEBR</name>
<organism evidence="2 3">
    <name type="scientific">Pieris brassicae</name>
    <name type="common">White butterfly</name>
    <name type="synonym">Large white butterfly</name>
    <dbReference type="NCBI Taxonomy" id="7116"/>
    <lineage>
        <taxon>Eukaryota</taxon>
        <taxon>Metazoa</taxon>
        <taxon>Ecdysozoa</taxon>
        <taxon>Arthropoda</taxon>
        <taxon>Hexapoda</taxon>
        <taxon>Insecta</taxon>
        <taxon>Pterygota</taxon>
        <taxon>Neoptera</taxon>
        <taxon>Endopterygota</taxon>
        <taxon>Lepidoptera</taxon>
        <taxon>Glossata</taxon>
        <taxon>Ditrysia</taxon>
        <taxon>Papilionoidea</taxon>
        <taxon>Pieridae</taxon>
        <taxon>Pierinae</taxon>
        <taxon>Pieris</taxon>
    </lineage>
</organism>
<dbReference type="SUPFAM" id="SSF56436">
    <property type="entry name" value="C-type lectin-like"/>
    <property type="match status" value="3"/>
</dbReference>
<dbReference type="SMART" id="SM00034">
    <property type="entry name" value="CLECT"/>
    <property type="match status" value="3"/>
</dbReference>
<comment type="caution">
    <text evidence="2">The sequence shown here is derived from an EMBL/GenBank/DDBJ whole genome shotgun (WGS) entry which is preliminary data.</text>
</comment>
<sequence>MGKNMFKKVIVIPKPIEKTRNLLVPHAASDRWESYIFEEKEYLIQNLPVKWENAKILCRGHHNGTLAIIDTKEKAEFLAEALSELQFSIESVWVGARRASSDDPEGYRWSHGGELRRTASDVLPNELDFNLQRHYPMWLNRTHIPVPEGGADCVALERVNHDNPVFLDLPCLLERPFVCEKEAHIEVNIQELKRVRCRSGRYHIFDGRLNWDQAAAYCVIQKMTLANVPSIKCLKKLGVTMLKARPSIESAWVGAKGALGQWSWIDTGLSIFTPTTFTDTSPGWPPMRDGAVKQSGCLQIDRHETLSPIFLEARCERRMQFICYQGLPGLRKTLLPQSDDNFYYILVRQSFYWQHALENCKKMNGSLASIENNDVLIQLLLAMGENKEEPVEHVWISGHLNMTRENDVIFSWWNPNTGKRIPDPKNGEIGYMPPWLDEEFSMDSPCLNLDRQDHLNGVIYGLPCDTPQYSICMIEKSTKTAADTGNEESS</sequence>
<proteinExistence type="predicted"/>
<keyword evidence="3" id="KW-1185">Reference proteome</keyword>
<dbReference type="Pfam" id="PF00059">
    <property type="entry name" value="Lectin_C"/>
    <property type="match status" value="2"/>
</dbReference>
<gene>
    <name evidence="2" type="ORF">PIBRA_LOCUS12549</name>
</gene>